<feature type="repeat" description="TPR" evidence="3">
    <location>
        <begin position="158"/>
        <end position="191"/>
    </location>
</feature>
<evidence type="ECO:0000256" key="1">
    <source>
        <dbReference type="ARBA" id="ARBA00022737"/>
    </source>
</evidence>
<reference key="1">
    <citation type="submission" date="2010-11" db="EMBL/GenBank/DDBJ databases">
        <title>The complete sequence of chromosome of Isophaera pallida ATCC 43644.</title>
        <authorList>
            <consortium name="US DOE Joint Genome Institute (JGI-PGF)"/>
            <person name="Lucas S."/>
            <person name="Copeland A."/>
            <person name="Lapidus A."/>
            <person name="Bruce D."/>
            <person name="Goodwin L."/>
            <person name="Pitluck S."/>
            <person name="Kyrpides N."/>
            <person name="Mavromatis K."/>
            <person name="Pagani I."/>
            <person name="Ivanova N."/>
            <person name="Saunders E."/>
            <person name="Brettin T."/>
            <person name="Detter J.C."/>
            <person name="Han C."/>
            <person name="Tapia R."/>
            <person name="Land M."/>
            <person name="Hauser L."/>
            <person name="Markowitz V."/>
            <person name="Cheng J.-F."/>
            <person name="Hugenholtz P."/>
            <person name="Woyke T."/>
            <person name="Wu D."/>
            <person name="Eisen J.A."/>
        </authorList>
    </citation>
    <scope>NUCLEOTIDE SEQUENCE</scope>
    <source>
        <strain>ATCC 43644</strain>
    </source>
</reference>
<dbReference type="Pfam" id="PF13432">
    <property type="entry name" value="TPR_16"/>
    <property type="match status" value="2"/>
</dbReference>
<dbReference type="InterPro" id="IPR051685">
    <property type="entry name" value="Ycf3/AcsC/BcsC/TPR_MFPF"/>
</dbReference>
<name>E8R0B5_ISOPI</name>
<dbReference type="InParanoid" id="E8R0B5"/>
<dbReference type="InterPro" id="IPR011260">
    <property type="entry name" value="RNAP_asu_C"/>
</dbReference>
<feature type="domain" description="RNA polymerase alpha subunit C-terminal" evidence="4">
    <location>
        <begin position="286"/>
        <end position="347"/>
    </location>
</feature>
<dbReference type="STRING" id="575540.Isop_1658"/>
<accession>E8R0B5</accession>
<evidence type="ECO:0000256" key="3">
    <source>
        <dbReference type="PROSITE-ProRule" id="PRU00339"/>
    </source>
</evidence>
<dbReference type="GO" id="GO:0003899">
    <property type="term" value="F:DNA-directed RNA polymerase activity"/>
    <property type="evidence" value="ECO:0007669"/>
    <property type="project" value="InterPro"/>
</dbReference>
<dbReference type="EMBL" id="CP002353">
    <property type="protein sequence ID" value="ADV62242.1"/>
    <property type="molecule type" value="Genomic_DNA"/>
</dbReference>
<dbReference type="SUPFAM" id="SSF48452">
    <property type="entry name" value="TPR-like"/>
    <property type="match status" value="2"/>
</dbReference>
<gene>
    <name evidence="5" type="ordered locus">Isop_1658</name>
</gene>
<dbReference type="SUPFAM" id="SSF47789">
    <property type="entry name" value="C-terminal domain of RNA polymerase alpha subunit"/>
    <property type="match status" value="2"/>
</dbReference>
<dbReference type="PROSITE" id="PS50005">
    <property type="entry name" value="TPR"/>
    <property type="match status" value="2"/>
</dbReference>
<sequence length="448" mass="50285">MATSAMKFTTDVRMLLDRDPFDQSAVADLLEALSRDPSRYSTLREAVAAMQTKHAQSMSPDIHLRLGVAQVLLGRYSLGIGHLEKAGEVGLAHYYRGLALECQQRFREAAQAFGAAAELGYLADKSQLHRAGALRRLGESDQARELLDKLKDRAQSIAEYHHQRGCLLVEEGLMAEAAEAFETALKLDKDHSGALFQLAYLNDLAGNDETARELYQRCVQKPPVPLGALINLGILYEDEEKYREAEQCFRRVLDIYPNHPRARLYLKDVRASKEMYYDEEAERRYDHLRQVLEIPVTDFELSVRSRNCLKKMGIRTLGDLTRITESQLLSSKNFGETSLTEIKAMMEAKSLRLGMAIENGEAGGFKVAVEPVDEPISPEERAKLAMPITELNLSVRARKCMNKLGITTVGELIAHTQDQLLECKNFGVTSLNEVRDKLSELGLKLKND</sequence>
<dbReference type="PANTHER" id="PTHR44943">
    <property type="entry name" value="CELLULOSE SYNTHASE OPERON PROTEIN C"/>
    <property type="match status" value="1"/>
</dbReference>
<keyword evidence="6" id="KW-1185">Reference proteome</keyword>
<dbReference type="eggNOG" id="COG0457">
    <property type="taxonomic scope" value="Bacteria"/>
</dbReference>
<dbReference type="GO" id="GO:0003677">
    <property type="term" value="F:DNA binding"/>
    <property type="evidence" value="ECO:0007669"/>
    <property type="project" value="InterPro"/>
</dbReference>
<dbReference type="GO" id="GO:0006351">
    <property type="term" value="P:DNA-templated transcription"/>
    <property type="evidence" value="ECO:0007669"/>
    <property type="project" value="InterPro"/>
</dbReference>
<feature type="domain" description="RNA polymerase alpha subunit C-terminal" evidence="4">
    <location>
        <begin position="378"/>
        <end position="440"/>
    </location>
</feature>
<dbReference type="InterPro" id="IPR011990">
    <property type="entry name" value="TPR-like_helical_dom_sf"/>
</dbReference>
<evidence type="ECO:0000259" key="4">
    <source>
        <dbReference type="Pfam" id="PF03118"/>
    </source>
</evidence>
<dbReference type="AlphaFoldDB" id="E8R0B5"/>
<evidence type="ECO:0000313" key="5">
    <source>
        <dbReference type="EMBL" id="ADV62242.1"/>
    </source>
</evidence>
<dbReference type="SMART" id="SM00028">
    <property type="entry name" value="TPR"/>
    <property type="match status" value="4"/>
</dbReference>
<dbReference type="KEGG" id="ipa:Isop_1658"/>
<keyword evidence="2 3" id="KW-0802">TPR repeat</keyword>
<dbReference type="RefSeq" id="WP_013564530.1">
    <property type="nucleotide sequence ID" value="NC_014962.1"/>
</dbReference>
<dbReference type="PROSITE" id="PS50293">
    <property type="entry name" value="TPR_REGION"/>
    <property type="match status" value="1"/>
</dbReference>
<reference evidence="5 6" key="2">
    <citation type="journal article" date="2011" name="Stand. Genomic Sci.">
        <title>Complete genome sequence of Isosphaera pallida type strain (IS1B).</title>
        <authorList>
            <consortium name="US DOE Joint Genome Institute (JGI-PGF)"/>
            <person name="Goker M."/>
            <person name="Cleland D."/>
            <person name="Saunders E."/>
            <person name="Lapidus A."/>
            <person name="Nolan M."/>
            <person name="Lucas S."/>
            <person name="Hammon N."/>
            <person name="Deshpande S."/>
            <person name="Cheng J.F."/>
            <person name="Tapia R."/>
            <person name="Han C."/>
            <person name="Goodwin L."/>
            <person name="Pitluck S."/>
            <person name="Liolios K."/>
            <person name="Pagani I."/>
            <person name="Ivanova N."/>
            <person name="Mavromatis K."/>
            <person name="Pati A."/>
            <person name="Chen A."/>
            <person name="Palaniappan K."/>
            <person name="Land M."/>
            <person name="Hauser L."/>
            <person name="Chang Y.J."/>
            <person name="Jeffries C.D."/>
            <person name="Detter J.C."/>
            <person name="Beck B."/>
            <person name="Woyke T."/>
            <person name="Bristow J."/>
            <person name="Eisen J.A."/>
            <person name="Markowitz V."/>
            <person name="Hugenholtz P."/>
            <person name="Kyrpides N.C."/>
            <person name="Klenk H.P."/>
        </authorList>
    </citation>
    <scope>NUCLEOTIDE SEQUENCE [LARGE SCALE GENOMIC DNA]</scope>
    <source>
        <strain evidence="6">ATCC 43644 / DSM 9630 / IS1B</strain>
    </source>
</reference>
<feature type="repeat" description="TPR" evidence="3">
    <location>
        <begin position="226"/>
        <end position="259"/>
    </location>
</feature>
<dbReference type="Gene3D" id="1.25.40.10">
    <property type="entry name" value="Tetratricopeptide repeat domain"/>
    <property type="match status" value="2"/>
</dbReference>
<dbReference type="InterPro" id="IPR019734">
    <property type="entry name" value="TPR_rpt"/>
</dbReference>
<dbReference type="Proteomes" id="UP000008631">
    <property type="component" value="Chromosome"/>
</dbReference>
<evidence type="ECO:0000256" key="2">
    <source>
        <dbReference type="ARBA" id="ARBA00022803"/>
    </source>
</evidence>
<protein>
    <submittedName>
        <fullName evidence="5">RNA polymerase alpha subunit domain protein</fullName>
    </submittedName>
</protein>
<dbReference type="Pfam" id="PF00515">
    <property type="entry name" value="TPR_1"/>
    <property type="match status" value="1"/>
</dbReference>
<dbReference type="PANTHER" id="PTHR44943:SF8">
    <property type="entry name" value="TPR REPEAT-CONTAINING PROTEIN MJ0263"/>
    <property type="match status" value="1"/>
</dbReference>
<dbReference type="Gene3D" id="1.10.150.20">
    <property type="entry name" value="5' to 3' exonuclease, C-terminal subdomain"/>
    <property type="match status" value="2"/>
</dbReference>
<organism evidence="5 6">
    <name type="scientific">Isosphaera pallida (strain ATCC 43644 / DSM 9630 / IS1B)</name>
    <dbReference type="NCBI Taxonomy" id="575540"/>
    <lineage>
        <taxon>Bacteria</taxon>
        <taxon>Pseudomonadati</taxon>
        <taxon>Planctomycetota</taxon>
        <taxon>Planctomycetia</taxon>
        <taxon>Isosphaerales</taxon>
        <taxon>Isosphaeraceae</taxon>
        <taxon>Isosphaera</taxon>
    </lineage>
</organism>
<dbReference type="HOGENOM" id="CLU_606697_0_0_0"/>
<proteinExistence type="predicted"/>
<dbReference type="Pfam" id="PF03118">
    <property type="entry name" value="RNA_pol_A_CTD"/>
    <property type="match status" value="2"/>
</dbReference>
<keyword evidence="1" id="KW-0677">Repeat</keyword>
<dbReference type="eggNOG" id="COG0202">
    <property type="taxonomic scope" value="Bacteria"/>
</dbReference>
<evidence type="ECO:0000313" key="6">
    <source>
        <dbReference type="Proteomes" id="UP000008631"/>
    </source>
</evidence>